<dbReference type="InterPro" id="IPR010071">
    <property type="entry name" value="AA_adenyl_dom"/>
</dbReference>
<dbReference type="Gene3D" id="3.30.559.10">
    <property type="entry name" value="Chloramphenicol acetyltransferase-like domain"/>
    <property type="match status" value="2"/>
</dbReference>
<keyword evidence="3" id="KW-0596">Phosphopantetheine</keyword>
<comment type="similarity">
    <text evidence="2">Belongs to the ATP-dependent AMP-binding enzyme family.</text>
</comment>
<dbReference type="InterPro" id="IPR042099">
    <property type="entry name" value="ANL_N_sf"/>
</dbReference>
<dbReference type="FunFam" id="1.10.1200.10:FF:000005">
    <property type="entry name" value="Nonribosomal peptide synthetase 1"/>
    <property type="match status" value="1"/>
</dbReference>
<accession>A0ABD6NYB8</accession>
<feature type="domain" description="Carrier" evidence="6">
    <location>
        <begin position="983"/>
        <end position="1061"/>
    </location>
</feature>
<feature type="domain" description="Carrier" evidence="6">
    <location>
        <begin position="1632"/>
        <end position="1706"/>
    </location>
</feature>
<comment type="caution">
    <text evidence="7">The sequence shown here is derived from an EMBL/GenBank/DDBJ whole genome shotgun (WGS) entry which is preliminary data.</text>
</comment>
<dbReference type="SUPFAM" id="SSF52777">
    <property type="entry name" value="CoA-dependent acyltransferases"/>
    <property type="match status" value="4"/>
</dbReference>
<feature type="compositionally biased region" description="Basic and acidic residues" evidence="5">
    <location>
        <begin position="39"/>
        <end position="48"/>
    </location>
</feature>
<dbReference type="Gene3D" id="3.40.50.1820">
    <property type="entry name" value="alpha/beta hydrolase"/>
    <property type="match status" value="1"/>
</dbReference>
<dbReference type="Proteomes" id="UP000092086">
    <property type="component" value="Unassembled WGS sequence"/>
</dbReference>
<dbReference type="FunFam" id="3.40.50.12780:FF:000012">
    <property type="entry name" value="Non-ribosomal peptide synthetase"/>
    <property type="match status" value="1"/>
</dbReference>
<feature type="region of interest" description="Disordered" evidence="5">
    <location>
        <begin position="1703"/>
        <end position="1743"/>
    </location>
</feature>
<proteinExistence type="inferred from homology"/>
<name>A0ABD6NYB8_9MYCO</name>
<reference evidence="7 8" key="1">
    <citation type="submission" date="2016-06" db="EMBL/GenBank/DDBJ databases">
        <authorList>
            <person name="Sutton G."/>
            <person name="Brinkac L."/>
            <person name="Sanka R."/>
            <person name="Adams M."/>
            <person name="Lau E."/>
            <person name="Sam S."/>
            <person name="Sreng N."/>
            <person name="Him V."/>
            <person name="Kerleguer A."/>
            <person name="Cheng S."/>
        </authorList>
    </citation>
    <scope>NUCLEOTIDE SEQUENCE [LARGE SCALE GENOMIC DNA]</scope>
    <source>
        <strain evidence="7 8">E2978</strain>
    </source>
</reference>
<evidence type="ECO:0000256" key="5">
    <source>
        <dbReference type="SAM" id="MobiDB-lite"/>
    </source>
</evidence>
<dbReference type="Gene3D" id="3.40.50.12780">
    <property type="entry name" value="N-terminal domain of ligase-like"/>
    <property type="match status" value="1"/>
</dbReference>
<dbReference type="Pfam" id="PF00550">
    <property type="entry name" value="PP-binding"/>
    <property type="match status" value="2"/>
</dbReference>
<dbReference type="FunFam" id="2.30.38.10:FF:000001">
    <property type="entry name" value="Non-ribosomal peptide synthetase PvdI"/>
    <property type="match status" value="1"/>
</dbReference>
<feature type="compositionally biased region" description="Basic and acidic residues" evidence="5">
    <location>
        <begin position="1705"/>
        <end position="1719"/>
    </location>
</feature>
<evidence type="ECO:0000313" key="8">
    <source>
        <dbReference type="Proteomes" id="UP000092086"/>
    </source>
</evidence>
<dbReference type="PROSITE" id="PS00455">
    <property type="entry name" value="AMP_BINDING"/>
    <property type="match status" value="1"/>
</dbReference>
<dbReference type="SUPFAM" id="SSF47336">
    <property type="entry name" value="ACP-like"/>
    <property type="match status" value="2"/>
</dbReference>
<dbReference type="InterPro" id="IPR020806">
    <property type="entry name" value="PKS_PP-bd"/>
</dbReference>
<dbReference type="NCBIfam" id="TIGR01733">
    <property type="entry name" value="AA-adenyl-dom"/>
    <property type="match status" value="1"/>
</dbReference>
<dbReference type="CDD" id="cd17646">
    <property type="entry name" value="A_NRPS_AB3403-like"/>
    <property type="match status" value="1"/>
</dbReference>
<dbReference type="RefSeq" id="WP_068211105.1">
    <property type="nucleotide sequence ID" value="NZ_LZIT01000189.1"/>
</dbReference>
<dbReference type="Pfam" id="PF00501">
    <property type="entry name" value="AMP-binding"/>
    <property type="match status" value="1"/>
</dbReference>
<dbReference type="InterPro" id="IPR000873">
    <property type="entry name" value="AMP-dep_synth/lig_dom"/>
</dbReference>
<dbReference type="InterPro" id="IPR006162">
    <property type="entry name" value="Ppantetheine_attach_site"/>
</dbReference>
<dbReference type="InterPro" id="IPR029058">
    <property type="entry name" value="AB_hydrolase_fold"/>
</dbReference>
<protein>
    <submittedName>
        <fullName evidence="7">Non-ribosomal peptide synthetase</fullName>
    </submittedName>
</protein>
<dbReference type="CDD" id="cd19540">
    <property type="entry name" value="LCL_NRPS-like"/>
    <property type="match status" value="1"/>
</dbReference>
<dbReference type="InterPro" id="IPR009081">
    <property type="entry name" value="PP-bd_ACP"/>
</dbReference>
<evidence type="ECO:0000256" key="4">
    <source>
        <dbReference type="ARBA" id="ARBA00022553"/>
    </source>
</evidence>
<dbReference type="InterPro" id="IPR023213">
    <property type="entry name" value="CAT-like_dom_sf"/>
</dbReference>
<dbReference type="InterPro" id="IPR045851">
    <property type="entry name" value="AMP-bd_C_sf"/>
</dbReference>
<dbReference type="SUPFAM" id="SSF56801">
    <property type="entry name" value="Acetyl-CoA synthetase-like"/>
    <property type="match status" value="2"/>
</dbReference>
<dbReference type="InterPro" id="IPR025110">
    <property type="entry name" value="AMP-bd_C"/>
</dbReference>
<dbReference type="PROSITE" id="PS00012">
    <property type="entry name" value="PHOSPHOPANTETHEINE"/>
    <property type="match status" value="1"/>
</dbReference>
<sequence>MTDIADTGARLEAARLELLRRRLAERGLSGETGGPGEKSGPRPDDRLSDGQARMWFVQMADPSGALLNVCVSYRITGAIDLGRLRGALDAVARRHRVLRTTYTIGDGGDPRPVVHDHLRPGWAQHDLTDLPQRARRLRLEVLAQREFNAPFDLSADAPLRITAARTAPDEHVLLLVAHHIAWDDGSWRVFFADLTRAYEGTADLGPERHPSDPPGPDTTEADLDYWRAVMADPPEPLELPGPAGTALPTNWRAARSTRRLSGETTQRVLATARDTGCTPYMVLLAAFGALLHRYTHSDDFLVATPVLNRGAESDGAIGYFGNTVAIRLRPRASMSFREFLRSTRDMAAGAFAHQRVSLDRAVRELNPDRRHGAERMTRVGFGFREPDGGGFRPSGVDCERYDLRGNLTQLPLGFMVEFESTGALVEAEHLLEILEPALARQMLDHFAVLLDDALTAPDKPLSGLAMMDEAEAAWLRGVSCGPRFDTAARTLADLVSEQAARASDAIAVVYEGRRFGYHDINEAANRLAHWLIQRGIGSEDRVAVLLDKSPDLVVTALGIAKAGAVYVPVDPAYPQDRLDFILDDCDPKLVLREPVADLAAQRADDPTDADRIRPLRPDNTAYVIYTSGTTGLPKGVAVPHRPVAEYFVWFKDEYGVDHTDRLLQVASPSFDVSIAEIFGTLACGARMVIPRPGGLNDIGYLTALLHDEGITAMHFVPSLLGLFLSLPGVNQWRTLRRVPIGGEPLPGEVADKFHATFDALLHNFYGPTETVINASRYLVEGPQGTRIVPIGRPKINTTMHLLDDALRPVPVGVIGEIYLGGTHLAHGYHRRARLTAERFVADPFNPGARMYRTGDLARRNADGDVEFVGRADEQVKIRGFRIELGDVAAAISVDPAVGQAVVVVSDLPRLGKSLVGYVTPAAGDEETTVDLDRIRARVTAALPEYMVPAAYVVLDEIPITAHGKIDRAALPEPEVASGAEFREPDTDTERRVAELFAELLGRDGVGADDSFFDLGGHSLLATKFVAALRNTFGPSAGEIGVREVFELATVARIAEHIDAAATSDPGPARPRLAPTSHDGPTQLSSSQLRSWFTYRFDGPNAVNNIPFAAALRGPCDTEALVAAITDVVTRHEILRTIYREIDGVPHQIVRPPAAVPVRRADGPDEAWLRDELDDERRHVFDLETDWPIRAALLHVPGRNVLSLVVHHIAGDHWSAGVLFTDVLTAYRARAAGGPPTWEPLPVQYADYAAWQAALLDDAAGIAGPQREYWTRQLAGLPTENGLRPDFSRPASLTGAGDVVEFGFGSPTRDKLSALCRELGVTEFMLLQAAVAVVLHKAGGGADIPLGTPVAGRNEAELDRLIGFFINILVLRNDLRGNPTLREVLRRTREMALAAYTHQDLPFDQVVDAVSPARSLSRNPLFDVVVHVREHLPQETVIDSGPAGDTTFTALEPEFDVAHADMSVNFFASGEGYRGHVIYRPELYRRTTAQRFAEWLVRVVEAFADDPDRPLRDVELASPQERQRILDRSGAGGGAARVYLLDAWLNPVPEGVVGDVYYGGGPAAGARMATPSLTATHFVADPLAAQPGARLYRNGERGMWTHDGQLELLSGAPTPAPPAPSASPASGTGPGEPPATPTEGALAGILASTLDAGEVGRDDDFFGLGGDSILAVRVAAQARDAGLPLTPRMVFEHPVLRELAAAVDARAAETEPEGSRDTHHAPMSASGLSADELADLTESWGQRP</sequence>
<dbReference type="SMART" id="SM01294">
    <property type="entry name" value="PKS_PP_betabranch"/>
    <property type="match status" value="1"/>
</dbReference>
<dbReference type="GO" id="GO:0043041">
    <property type="term" value="P:amino acid activation for nonribosomal peptide biosynthetic process"/>
    <property type="evidence" value="ECO:0007669"/>
    <property type="project" value="UniProtKB-ARBA"/>
</dbReference>
<dbReference type="InterPro" id="IPR001242">
    <property type="entry name" value="Condensation_dom"/>
</dbReference>
<evidence type="ECO:0000256" key="2">
    <source>
        <dbReference type="ARBA" id="ARBA00006432"/>
    </source>
</evidence>
<keyword evidence="4" id="KW-0597">Phosphoprotein</keyword>
<evidence type="ECO:0000313" key="7">
    <source>
        <dbReference type="EMBL" id="OBG36091.1"/>
    </source>
</evidence>
<gene>
    <name evidence="7" type="ORF">A5672_20445</name>
</gene>
<organism evidence="7 8">
    <name type="scientific">Mycobacterium alsense</name>
    <dbReference type="NCBI Taxonomy" id="324058"/>
    <lineage>
        <taxon>Bacteria</taxon>
        <taxon>Bacillati</taxon>
        <taxon>Actinomycetota</taxon>
        <taxon>Actinomycetes</taxon>
        <taxon>Mycobacteriales</taxon>
        <taxon>Mycobacteriaceae</taxon>
        <taxon>Mycobacterium</taxon>
    </lineage>
</organism>
<dbReference type="PROSITE" id="PS50075">
    <property type="entry name" value="CARRIER"/>
    <property type="match status" value="2"/>
</dbReference>
<dbReference type="FunFam" id="3.40.50.980:FF:000001">
    <property type="entry name" value="Non-ribosomal peptide synthetase"/>
    <property type="match status" value="1"/>
</dbReference>
<dbReference type="Gene3D" id="1.10.1200.10">
    <property type="entry name" value="ACP-like"/>
    <property type="match status" value="1"/>
</dbReference>
<dbReference type="CDD" id="cd19531">
    <property type="entry name" value="LCL_NRPS-like"/>
    <property type="match status" value="1"/>
</dbReference>
<feature type="region of interest" description="Disordered" evidence="5">
    <location>
        <begin position="201"/>
        <end position="220"/>
    </location>
</feature>
<dbReference type="PANTHER" id="PTHR45527">
    <property type="entry name" value="NONRIBOSOMAL PEPTIDE SYNTHETASE"/>
    <property type="match status" value="1"/>
</dbReference>
<comment type="cofactor">
    <cofactor evidence="1">
        <name>pantetheine 4'-phosphate</name>
        <dbReference type="ChEBI" id="CHEBI:47942"/>
    </cofactor>
</comment>
<feature type="region of interest" description="Disordered" evidence="5">
    <location>
        <begin position="1059"/>
        <end position="1084"/>
    </location>
</feature>
<evidence type="ECO:0000256" key="3">
    <source>
        <dbReference type="ARBA" id="ARBA00022450"/>
    </source>
</evidence>
<dbReference type="GO" id="GO:0044550">
    <property type="term" value="P:secondary metabolite biosynthetic process"/>
    <property type="evidence" value="ECO:0007669"/>
    <property type="project" value="UniProtKB-ARBA"/>
</dbReference>
<dbReference type="SMART" id="SM00823">
    <property type="entry name" value="PKS_PP"/>
    <property type="match status" value="2"/>
</dbReference>
<dbReference type="Gene3D" id="3.30.559.30">
    <property type="entry name" value="Nonribosomal peptide synthetase, condensation domain"/>
    <property type="match status" value="2"/>
</dbReference>
<dbReference type="EMBL" id="LZIT01000189">
    <property type="protein sequence ID" value="OBG36091.1"/>
    <property type="molecule type" value="Genomic_DNA"/>
</dbReference>
<dbReference type="InterPro" id="IPR020845">
    <property type="entry name" value="AMP-binding_CS"/>
</dbReference>
<evidence type="ECO:0000259" key="6">
    <source>
        <dbReference type="PROSITE" id="PS50075"/>
    </source>
</evidence>
<dbReference type="Pfam" id="PF13193">
    <property type="entry name" value="AMP-binding_C"/>
    <property type="match status" value="1"/>
</dbReference>
<dbReference type="GO" id="GO:0008610">
    <property type="term" value="P:lipid biosynthetic process"/>
    <property type="evidence" value="ECO:0007669"/>
    <property type="project" value="UniProtKB-ARBA"/>
</dbReference>
<dbReference type="FunFam" id="3.30.300.30:FF:000010">
    <property type="entry name" value="Enterobactin synthetase component F"/>
    <property type="match status" value="1"/>
</dbReference>
<dbReference type="Pfam" id="PF00668">
    <property type="entry name" value="Condensation"/>
    <property type="match status" value="2"/>
</dbReference>
<dbReference type="Gene3D" id="2.30.38.10">
    <property type="entry name" value="Luciferase, Domain 3"/>
    <property type="match status" value="1"/>
</dbReference>
<feature type="region of interest" description="Disordered" evidence="5">
    <location>
        <begin position="26"/>
        <end position="48"/>
    </location>
</feature>
<feature type="region of interest" description="Disordered" evidence="5">
    <location>
        <begin position="1606"/>
        <end position="1638"/>
    </location>
</feature>
<dbReference type="PANTHER" id="PTHR45527:SF1">
    <property type="entry name" value="FATTY ACID SYNTHASE"/>
    <property type="match status" value="1"/>
</dbReference>
<evidence type="ECO:0000256" key="1">
    <source>
        <dbReference type="ARBA" id="ARBA00001957"/>
    </source>
</evidence>
<dbReference type="InterPro" id="IPR036736">
    <property type="entry name" value="ACP-like_sf"/>
</dbReference>
<dbReference type="Gene3D" id="3.30.300.30">
    <property type="match status" value="1"/>
</dbReference>